<comment type="caution">
    <text evidence="2">The sequence shown here is derived from an EMBL/GenBank/DDBJ whole genome shotgun (WGS) entry which is preliminary data.</text>
</comment>
<accession>A0A7W8N2T7</accession>
<evidence type="ECO:0000256" key="1">
    <source>
        <dbReference type="SAM" id="MobiDB-lite"/>
    </source>
</evidence>
<feature type="compositionally biased region" description="Basic and acidic residues" evidence="1">
    <location>
        <begin position="22"/>
        <end position="32"/>
    </location>
</feature>
<protein>
    <submittedName>
        <fullName evidence="2">Uncharacterized protein</fullName>
    </submittedName>
</protein>
<reference evidence="2 3" key="1">
    <citation type="submission" date="2020-08" db="EMBL/GenBank/DDBJ databases">
        <title>Genomic Encyclopedia of Type Strains, Phase IV (KMG-V): Genome sequencing to study the core and pangenomes of soil and plant-associated prokaryotes.</title>
        <authorList>
            <person name="Whitman W."/>
        </authorList>
    </citation>
    <scope>NUCLEOTIDE SEQUENCE [LARGE SCALE GENOMIC DNA]</scope>
    <source>
        <strain evidence="2 3">M8US30</strain>
    </source>
</reference>
<evidence type="ECO:0000313" key="2">
    <source>
        <dbReference type="EMBL" id="MBB5342738.1"/>
    </source>
</evidence>
<dbReference type="Proteomes" id="UP000569092">
    <property type="component" value="Unassembled WGS sequence"/>
</dbReference>
<dbReference type="EMBL" id="JACHDZ010000001">
    <property type="protein sequence ID" value="MBB5342738.1"/>
    <property type="molecule type" value="Genomic_DNA"/>
</dbReference>
<organism evidence="2 3">
    <name type="scientific">Tunturiibacter lichenicola</name>
    <dbReference type="NCBI Taxonomy" id="2051959"/>
    <lineage>
        <taxon>Bacteria</taxon>
        <taxon>Pseudomonadati</taxon>
        <taxon>Acidobacteriota</taxon>
        <taxon>Terriglobia</taxon>
        <taxon>Terriglobales</taxon>
        <taxon>Acidobacteriaceae</taxon>
        <taxon>Tunturiibacter</taxon>
    </lineage>
</organism>
<sequence>MSKALLSAPRGIRAICPASEAAEPRGAREAVGRRRLPRGSESAGDPSAADTVSVDAGDAGIDLTARADSKIALGSHDCGAVELLSTQIVRKQAKANHLQRRFPFAGNVVVNAFQQYE</sequence>
<gene>
    <name evidence="2" type="ORF">HDF10_000688</name>
</gene>
<proteinExistence type="predicted"/>
<feature type="region of interest" description="Disordered" evidence="1">
    <location>
        <begin position="17"/>
        <end position="55"/>
    </location>
</feature>
<dbReference type="AlphaFoldDB" id="A0A7W8N2T7"/>
<name>A0A7W8N2T7_9BACT</name>
<evidence type="ECO:0000313" key="3">
    <source>
        <dbReference type="Proteomes" id="UP000569092"/>
    </source>
</evidence>